<evidence type="ECO:0000313" key="7">
    <source>
        <dbReference type="Proteomes" id="UP001304243"/>
    </source>
</evidence>
<organism evidence="6 7">
    <name type="scientific">Mucor velutinosus</name>
    <dbReference type="NCBI Taxonomy" id="708070"/>
    <lineage>
        <taxon>Eukaryota</taxon>
        <taxon>Fungi</taxon>
        <taxon>Fungi incertae sedis</taxon>
        <taxon>Mucoromycota</taxon>
        <taxon>Mucoromycotina</taxon>
        <taxon>Mucoromycetes</taxon>
        <taxon>Mucorales</taxon>
        <taxon>Mucorineae</taxon>
        <taxon>Mucoraceae</taxon>
        <taxon>Mucor</taxon>
    </lineage>
</organism>
<evidence type="ECO:0000256" key="2">
    <source>
        <dbReference type="ARBA" id="ARBA00022618"/>
    </source>
</evidence>
<dbReference type="AlphaFoldDB" id="A0AAN7DG47"/>
<dbReference type="PRINTS" id="PR00296">
    <property type="entry name" value="CYCLINKINASE"/>
</dbReference>
<dbReference type="EMBL" id="JASEJX010000014">
    <property type="protein sequence ID" value="KAK4515320.1"/>
    <property type="molecule type" value="Genomic_DNA"/>
</dbReference>
<feature type="region of interest" description="Disordered" evidence="5">
    <location>
        <begin position="192"/>
        <end position="245"/>
    </location>
</feature>
<feature type="compositionally biased region" description="Low complexity" evidence="5">
    <location>
        <begin position="197"/>
        <end position="210"/>
    </location>
</feature>
<evidence type="ECO:0000313" key="6">
    <source>
        <dbReference type="EMBL" id="KAK4515320.1"/>
    </source>
</evidence>
<evidence type="ECO:0000256" key="5">
    <source>
        <dbReference type="SAM" id="MobiDB-lite"/>
    </source>
</evidence>
<feature type="region of interest" description="Disordered" evidence="5">
    <location>
        <begin position="1"/>
        <end position="42"/>
    </location>
</feature>
<feature type="compositionally biased region" description="Pro residues" evidence="5">
    <location>
        <begin position="225"/>
        <end position="245"/>
    </location>
</feature>
<keyword evidence="7" id="KW-1185">Reference proteome</keyword>
<dbReference type="SMART" id="SM01084">
    <property type="entry name" value="CKS"/>
    <property type="match status" value="1"/>
</dbReference>
<dbReference type="GO" id="GO:0051301">
    <property type="term" value="P:cell division"/>
    <property type="evidence" value="ECO:0007669"/>
    <property type="project" value="UniProtKB-UniRule"/>
</dbReference>
<accession>A0AAN7DG47</accession>
<evidence type="ECO:0000256" key="4">
    <source>
        <dbReference type="RuleBase" id="RU311113"/>
    </source>
</evidence>
<evidence type="ECO:0000256" key="3">
    <source>
        <dbReference type="ARBA" id="ARBA00023306"/>
    </source>
</evidence>
<dbReference type="GeneID" id="89953950"/>
<dbReference type="Gene3D" id="3.30.170.10">
    <property type="entry name" value="Cyclin-dependent kinase, regulatory subunit"/>
    <property type="match status" value="1"/>
</dbReference>
<comment type="similarity">
    <text evidence="1 4">Belongs to the CKS family.</text>
</comment>
<evidence type="ECO:0000256" key="1">
    <source>
        <dbReference type="ARBA" id="ARBA00007782"/>
    </source>
</evidence>
<dbReference type="SUPFAM" id="SSF55637">
    <property type="entry name" value="Cell cycle regulatory proteins"/>
    <property type="match status" value="1"/>
</dbReference>
<dbReference type="GO" id="GO:0016538">
    <property type="term" value="F:cyclin-dependent protein serine/threonine kinase regulator activity"/>
    <property type="evidence" value="ECO:0007669"/>
    <property type="project" value="InterPro"/>
</dbReference>
<feature type="compositionally biased region" description="Polar residues" evidence="5">
    <location>
        <begin position="211"/>
        <end position="223"/>
    </location>
</feature>
<name>A0AAN7DG47_9FUNG</name>
<protein>
    <recommendedName>
        <fullName evidence="4">Cyclin-dependent kinases regulatory subunit</fullName>
    </recommendedName>
</protein>
<dbReference type="Pfam" id="PF01111">
    <property type="entry name" value="CKS"/>
    <property type="match status" value="1"/>
</dbReference>
<dbReference type="RefSeq" id="XP_064681986.1">
    <property type="nucleotide sequence ID" value="XM_064829484.1"/>
</dbReference>
<dbReference type="Proteomes" id="UP001304243">
    <property type="component" value="Unassembled WGS sequence"/>
</dbReference>
<dbReference type="InterPro" id="IPR000789">
    <property type="entry name" value="Cyclin-dep_kinase_reg-sub"/>
</dbReference>
<comment type="caution">
    <text evidence="6">The sequence shown here is derived from an EMBL/GenBank/DDBJ whole genome shotgun (WGS) entry which is preliminary data.</text>
</comment>
<comment type="function">
    <text evidence="4">Binds to the catalytic subunit of the cyclin dependent kinases and is essential for their biological function.</text>
</comment>
<reference evidence="6 7" key="1">
    <citation type="submission" date="2022-11" db="EMBL/GenBank/DDBJ databases">
        <title>Mucor velutinosus strain NIH1002 WGS.</title>
        <authorList>
            <person name="Subramanian P."/>
            <person name="Mullikin J.C."/>
            <person name="Segre J.A."/>
            <person name="Zelazny A.M."/>
        </authorList>
    </citation>
    <scope>NUCLEOTIDE SEQUENCE [LARGE SCALE GENOMIC DNA]</scope>
    <source>
        <strain evidence="6 7">NIH1002</strain>
    </source>
</reference>
<dbReference type="InterPro" id="IPR036858">
    <property type="entry name" value="Cyclin-dep_kinase_reg-sub_sf"/>
</dbReference>
<sequence>MSNDENNPQLHDTKATTQAPSAAKPTNSNTLAKNEGTNLKEYNNLMPKTIEEIKEIQARGRKLLIKKKYIKRSRLGLQQQQPKSEEELKLEQLQRQKDIKELPSQIMYSLYYQDDEFEYRHVVLPVNLARWLPQNRLLKKEEWIEVGVHQSSGWEHYMIYKPEPHILLFKREKNYLMKYGDHDPQYPPEEVERIKKQQQALLQQQREQQQTTVDDTSNHSSQTLPPAPLHPDPAPLPPPNHQSAK</sequence>
<keyword evidence="3 4" id="KW-0131">Cell cycle</keyword>
<gene>
    <name evidence="6" type="primary">ssb2</name>
    <name evidence="6" type="ORF">ATC70_010264</name>
</gene>
<feature type="compositionally biased region" description="Polar residues" evidence="5">
    <location>
        <begin position="1"/>
        <end position="41"/>
    </location>
</feature>
<dbReference type="PANTHER" id="PTHR23415">
    <property type="entry name" value="CYCLIN-DEPENDENT KINASES REGULATORY SUBUNIT/60S RIBOSOME SUBUNIT BIOGENESIS PROTEIN NIP7"/>
    <property type="match status" value="1"/>
</dbReference>
<proteinExistence type="inferred from homology"/>
<keyword evidence="2 4" id="KW-0132">Cell division</keyword>